<sequence>MFLHAGASMHGHEFSNRRPSPSPLANNRRSPLLRAAFQPSNPRASLQLETQQQPPPRLRQRPLSEALPRGYSEPAVRFREPEVDATLAEPSMSEDESVQSASDASYLSDTTANTANTQRKKKRTRAPRKSTDFLFAHPAPNFRSKKPILRHIRPSLLLQLQQLSLERRPRPAIDVFPSTLIAGNVVAPRFWKKCPRLFGVKGELGVHDIILVRSEEYDSGQEDTDSDHDEERLSQRELIAVLSPIKREDRAEIVFANGAVWVAKPLPSGSYDFVHTDKNGLATTVRWARRAAKQFKSTPSWDSTASATLPAKASDLPEPRFTFSVIDPQSRRHPIMATLVSNKLEILDSYTTVSQSSSRYPPSRSMGRSLTTPATGVLPRTPSPTTSDNHSRFDELNSTLANSLPPSNQRTTHPISEEMKSLISVTAIWVALKQGWAPRYKYPSPSSDAAPGNMPSATGTPSRSSLTVSRHPGTKREDSFSTESRQSSSHDDRSNISDLAPSSGGHTLSFKRGRPRPVSLSLKPCTRSRDTSPASSVASPSSKRTLPKRTTSTGAAFMQRRVKSQISEANDTERATRGSKSRGRKAANGDHGTQVRDTAQGHQLGVPLHLNSSGSFISEEAAIGPLQVDRDLSSSASPSAVDVVADPSPYPDYHANYTIHMTSSDHDAALELGSVDGAHRPMRAAVDGPGHHDDKGARWRKLGNWFRRFGH</sequence>
<dbReference type="OrthoDB" id="5404323at2759"/>
<feature type="compositionally biased region" description="Low complexity" evidence="1">
    <location>
        <begin position="532"/>
        <end position="542"/>
    </location>
</feature>
<dbReference type="EMBL" id="SKBQ01000005">
    <property type="protein sequence ID" value="TPX10139.1"/>
    <property type="molecule type" value="Genomic_DNA"/>
</dbReference>
<organism evidence="2 3">
    <name type="scientific">Thyridium curvatum</name>
    <dbReference type="NCBI Taxonomy" id="1093900"/>
    <lineage>
        <taxon>Eukaryota</taxon>
        <taxon>Fungi</taxon>
        <taxon>Dikarya</taxon>
        <taxon>Ascomycota</taxon>
        <taxon>Pezizomycotina</taxon>
        <taxon>Sordariomycetes</taxon>
        <taxon>Sordariomycetidae</taxon>
        <taxon>Thyridiales</taxon>
        <taxon>Thyridiaceae</taxon>
        <taxon>Thyridium</taxon>
    </lineage>
</organism>
<dbReference type="InParanoid" id="A0A507AYN8"/>
<evidence type="ECO:0000313" key="2">
    <source>
        <dbReference type="EMBL" id="TPX10139.1"/>
    </source>
</evidence>
<feature type="region of interest" description="Disordered" evidence="1">
    <location>
        <begin position="443"/>
        <end position="596"/>
    </location>
</feature>
<reference evidence="2 3" key="1">
    <citation type="submission" date="2019-06" db="EMBL/GenBank/DDBJ databases">
        <title>Draft genome sequence of the filamentous fungus Phialemoniopsis curvata isolated from diesel fuel.</title>
        <authorList>
            <person name="Varaljay V.A."/>
            <person name="Lyon W.J."/>
            <person name="Crouch A.L."/>
            <person name="Drake C.E."/>
            <person name="Hollomon J.M."/>
            <person name="Nadeau L.J."/>
            <person name="Nunn H.S."/>
            <person name="Stevenson B.S."/>
            <person name="Bojanowski C.L."/>
            <person name="Crookes-Goodson W.J."/>
        </authorList>
    </citation>
    <scope>NUCLEOTIDE SEQUENCE [LARGE SCALE GENOMIC DNA]</scope>
    <source>
        <strain evidence="2 3">D216</strain>
    </source>
</reference>
<dbReference type="RefSeq" id="XP_030991850.1">
    <property type="nucleotide sequence ID" value="XM_031135404.1"/>
</dbReference>
<gene>
    <name evidence="2" type="ORF">E0L32_001336</name>
</gene>
<comment type="caution">
    <text evidence="2">The sequence shown here is derived from an EMBL/GenBank/DDBJ whole genome shotgun (WGS) entry which is preliminary data.</text>
</comment>
<feature type="compositionally biased region" description="Polar residues" evidence="1">
    <location>
        <begin position="98"/>
        <end position="117"/>
    </location>
</feature>
<feature type="region of interest" description="Disordered" evidence="1">
    <location>
        <begin position="1"/>
        <end position="130"/>
    </location>
</feature>
<feature type="compositionally biased region" description="Low complexity" evidence="1">
    <location>
        <begin position="354"/>
        <end position="369"/>
    </location>
</feature>
<evidence type="ECO:0000256" key="1">
    <source>
        <dbReference type="SAM" id="MobiDB-lite"/>
    </source>
</evidence>
<feature type="region of interest" description="Disordered" evidence="1">
    <location>
        <begin position="354"/>
        <end position="393"/>
    </location>
</feature>
<feature type="compositionally biased region" description="Polar residues" evidence="1">
    <location>
        <begin position="17"/>
        <end position="29"/>
    </location>
</feature>
<name>A0A507AYN8_9PEZI</name>
<protein>
    <submittedName>
        <fullName evidence="2">Uncharacterized protein</fullName>
    </submittedName>
</protein>
<accession>A0A507AYN8</accession>
<feature type="compositionally biased region" description="Polar residues" evidence="1">
    <location>
        <begin position="455"/>
        <end position="468"/>
    </location>
</feature>
<evidence type="ECO:0000313" key="3">
    <source>
        <dbReference type="Proteomes" id="UP000319257"/>
    </source>
</evidence>
<proteinExistence type="predicted"/>
<dbReference type="AlphaFoldDB" id="A0A507AYN8"/>
<keyword evidence="3" id="KW-1185">Reference proteome</keyword>
<dbReference type="GeneID" id="41968783"/>
<dbReference type="Proteomes" id="UP000319257">
    <property type="component" value="Unassembled WGS sequence"/>
</dbReference>
<dbReference type="STRING" id="1093900.A0A507AYN8"/>
<feature type="compositionally biased region" description="Basic residues" evidence="1">
    <location>
        <begin position="118"/>
        <end position="128"/>
    </location>
</feature>